<evidence type="ECO:0000256" key="5">
    <source>
        <dbReference type="PROSITE-ProRule" id="PRU10015"/>
    </source>
</evidence>
<dbReference type="PROSITE" id="PS01230">
    <property type="entry name" value="TRMA_1"/>
    <property type="match status" value="1"/>
</dbReference>
<protein>
    <submittedName>
        <fullName evidence="7">RNA methyltransferase, TrmA family</fullName>
    </submittedName>
</protein>
<feature type="compositionally biased region" description="Low complexity" evidence="6">
    <location>
        <begin position="40"/>
        <end position="56"/>
    </location>
</feature>
<keyword evidence="3 4" id="KW-0949">S-adenosyl-L-methionine</keyword>
<dbReference type="EMBL" id="PEBV01000005">
    <property type="protein sequence ID" value="PTQ54275.1"/>
    <property type="molecule type" value="Genomic_DNA"/>
</dbReference>
<dbReference type="AlphaFoldDB" id="A0A2T5GDN3"/>
<dbReference type="RefSeq" id="WP_272999734.1">
    <property type="nucleotide sequence ID" value="NZ_PEBV01000005.1"/>
</dbReference>
<feature type="binding site" evidence="4">
    <location>
        <position position="460"/>
    </location>
    <ligand>
        <name>S-adenosyl-L-methionine</name>
        <dbReference type="ChEBI" id="CHEBI:59789"/>
    </ligand>
</feature>
<dbReference type="Pfam" id="PF05958">
    <property type="entry name" value="tRNA_U5-meth_tr"/>
    <property type="match status" value="1"/>
</dbReference>
<evidence type="ECO:0000256" key="6">
    <source>
        <dbReference type="SAM" id="MobiDB-lite"/>
    </source>
</evidence>
<dbReference type="Gene3D" id="2.40.50.140">
    <property type="entry name" value="Nucleic acid-binding proteins"/>
    <property type="match status" value="1"/>
</dbReference>
<dbReference type="InterPro" id="IPR029063">
    <property type="entry name" value="SAM-dependent_MTases_sf"/>
</dbReference>
<feature type="binding site" evidence="4">
    <location>
        <position position="411"/>
    </location>
    <ligand>
        <name>S-adenosyl-L-methionine</name>
        <dbReference type="ChEBI" id="CHEBI:59789"/>
    </ligand>
</feature>
<evidence type="ECO:0000256" key="2">
    <source>
        <dbReference type="ARBA" id="ARBA00022679"/>
    </source>
</evidence>
<dbReference type="InterPro" id="IPR030391">
    <property type="entry name" value="MeTrfase_TrmA_CS"/>
</dbReference>
<dbReference type="PROSITE" id="PS51687">
    <property type="entry name" value="SAM_MT_RNA_M5U"/>
    <property type="match status" value="1"/>
</dbReference>
<reference evidence="7 8" key="1">
    <citation type="submission" date="2017-08" db="EMBL/GenBank/DDBJ databases">
        <title>Burning lignite coal seam in the remote Altai Mountains harbors a hydrogen-driven thermophilic microbial community.</title>
        <authorList>
            <person name="Kadnikov V.V."/>
            <person name="Mardanov A.V."/>
            <person name="Ivasenko D."/>
            <person name="Beletsky A.V."/>
            <person name="Karnachuk O.V."/>
            <person name="Ravin N.V."/>
        </authorList>
    </citation>
    <scope>NUCLEOTIDE SEQUENCE [LARGE SCALE GENOMIC DNA]</scope>
    <source>
        <strain evidence="7">AL33</strain>
    </source>
</reference>
<proteinExistence type="inferred from homology"/>
<feature type="region of interest" description="Disordered" evidence="6">
    <location>
        <begin position="1"/>
        <end position="69"/>
    </location>
</feature>
<evidence type="ECO:0000313" key="8">
    <source>
        <dbReference type="Proteomes" id="UP000244180"/>
    </source>
</evidence>
<evidence type="ECO:0000256" key="4">
    <source>
        <dbReference type="PROSITE-ProRule" id="PRU01024"/>
    </source>
</evidence>
<dbReference type="Gene3D" id="2.40.50.1070">
    <property type="match status" value="1"/>
</dbReference>
<dbReference type="NCBIfam" id="TIGR00479">
    <property type="entry name" value="rumA"/>
    <property type="match status" value="1"/>
</dbReference>
<dbReference type="InterPro" id="IPR012340">
    <property type="entry name" value="NA-bd_OB-fold"/>
</dbReference>
<evidence type="ECO:0000313" key="7">
    <source>
        <dbReference type="EMBL" id="PTQ54275.1"/>
    </source>
</evidence>
<sequence length="546" mass="59086">MADERLAAEGTAVPGAQSGRSADPGGPGGPKEAALERAGRAAGEGEAPPAGAEPAAGPGGSEPVRSAVRDDQGVRVLRIARLDRRGFGQAEVERRGRLRPVAVPYTLPGETVRAVLTDWRFKGHRIAAVQTVLERHPARIEPRCPHFGTCGGCTWQHVDYAAQVAFKTERIRDLLEAHGLPADVVRPAIGMDAPWHYRNKMEFTFAPDGAPGLNRLGHYDRPVPLDVCYIAHPHMFRMAAETAAWARAHGLPGYDKRRHEGLLRYLMVRRARSDGAVLVALFAARPPDDPALQAAARDWVARLQAAADEAGFRLAGLYWVAYGGLSDAVGYDDVRLLAGEGFLVDTLGGMRYRLLPQTFFQTNPVQAEALLEAALALAEPEPDMRAIDLFSGVGTFTLPLARKVSAAVGVELVPESVEAAWENARENAVPNVTFLADDVRRGLDRAVEHLGGRVDLLFLDPPRSGAGGKVMRKIGRLGPPVVIYVSCNPETFAPDVRELSAFGYRLVAVQPVDMFPQTAHVELVARLERAGRSSEQTPRNQAPDRS</sequence>
<feature type="binding site" evidence="4">
    <location>
        <position position="390"/>
    </location>
    <ligand>
        <name>S-adenosyl-L-methionine</name>
        <dbReference type="ChEBI" id="CHEBI:59789"/>
    </ligand>
</feature>
<feature type="active site" description="Nucleophile" evidence="4">
    <location>
        <position position="487"/>
    </location>
</feature>
<dbReference type="Gene3D" id="3.40.50.150">
    <property type="entry name" value="Vaccinia Virus protein VP39"/>
    <property type="match status" value="1"/>
</dbReference>
<dbReference type="PANTHER" id="PTHR11061:SF30">
    <property type="entry name" value="TRNA (URACIL(54)-C(5))-METHYLTRANSFERASE"/>
    <property type="match status" value="1"/>
</dbReference>
<comment type="similarity">
    <text evidence="4">Belongs to the class I-like SAM-binding methyltransferase superfamily. RNA M5U methyltransferase family.</text>
</comment>
<dbReference type="GO" id="GO:0070475">
    <property type="term" value="P:rRNA base methylation"/>
    <property type="evidence" value="ECO:0007669"/>
    <property type="project" value="TreeGrafter"/>
</dbReference>
<feature type="active site" evidence="5">
    <location>
        <position position="487"/>
    </location>
</feature>
<organism evidence="7 8">
    <name type="scientific">Hydrogenibacillus schlegelii</name>
    <name type="common">Bacillus schlegelii</name>
    <dbReference type="NCBI Taxonomy" id="1484"/>
    <lineage>
        <taxon>Bacteria</taxon>
        <taxon>Bacillati</taxon>
        <taxon>Bacillota</taxon>
        <taxon>Bacilli</taxon>
        <taxon>Bacillales</taxon>
        <taxon>Bacillales Family X. Incertae Sedis</taxon>
        <taxon>Hydrogenibacillus</taxon>
    </lineage>
</organism>
<dbReference type="SUPFAM" id="SSF53335">
    <property type="entry name" value="S-adenosyl-L-methionine-dependent methyltransferases"/>
    <property type="match status" value="1"/>
</dbReference>
<keyword evidence="1 4" id="KW-0489">Methyltransferase</keyword>
<gene>
    <name evidence="7" type="ORF">HSCHL_0554</name>
</gene>
<dbReference type="InterPro" id="IPR030390">
    <property type="entry name" value="MeTrfase_TrmA_AS"/>
</dbReference>
<feature type="binding site" evidence="4">
    <location>
        <position position="361"/>
    </location>
    <ligand>
        <name>S-adenosyl-L-methionine</name>
        <dbReference type="ChEBI" id="CHEBI:59789"/>
    </ligand>
</feature>
<dbReference type="PANTHER" id="PTHR11061">
    <property type="entry name" value="RNA M5U METHYLTRANSFERASE"/>
    <property type="match status" value="1"/>
</dbReference>
<dbReference type="PROSITE" id="PS01231">
    <property type="entry name" value="TRMA_2"/>
    <property type="match status" value="1"/>
</dbReference>
<name>A0A2T5GDN3_HYDSH</name>
<dbReference type="GO" id="GO:0070041">
    <property type="term" value="F:rRNA (uridine-C5-)-methyltransferase activity"/>
    <property type="evidence" value="ECO:0007669"/>
    <property type="project" value="TreeGrafter"/>
</dbReference>
<keyword evidence="2 4" id="KW-0808">Transferase</keyword>
<dbReference type="InterPro" id="IPR010280">
    <property type="entry name" value="U5_MeTrfase_fam"/>
</dbReference>
<dbReference type="CDD" id="cd02440">
    <property type="entry name" value="AdoMet_MTases"/>
    <property type="match status" value="1"/>
</dbReference>
<accession>A0A2T5GDN3</accession>
<dbReference type="Proteomes" id="UP000244180">
    <property type="component" value="Unassembled WGS sequence"/>
</dbReference>
<comment type="caution">
    <text evidence="7">The sequence shown here is derived from an EMBL/GenBank/DDBJ whole genome shotgun (WGS) entry which is preliminary data.</text>
</comment>
<evidence type="ECO:0000256" key="3">
    <source>
        <dbReference type="ARBA" id="ARBA00022691"/>
    </source>
</evidence>
<evidence type="ECO:0000256" key="1">
    <source>
        <dbReference type="ARBA" id="ARBA00022603"/>
    </source>
</evidence>